<dbReference type="Proteomes" id="UP000663583">
    <property type="component" value="Chromosome"/>
</dbReference>
<name>A0AAX1J4M9_9MYCO</name>
<dbReference type="RefSeq" id="WP_068161399.1">
    <property type="nucleotide sequence ID" value="NZ_BLKU01000005.1"/>
</dbReference>
<reference evidence="3" key="1">
    <citation type="submission" date="2020-11" db="EMBL/GenBank/DDBJ databases">
        <title>Intraspecies plasmid and genomic variation of Mycobacterium kubicae revealed by the complete genome sequences of two clinical isolates.</title>
        <authorList>
            <person name="Hendrix J.R."/>
            <person name="Epperson L.E."/>
            <person name="Honda J.R."/>
            <person name="Strong M."/>
        </authorList>
    </citation>
    <scope>NUCLEOTIDE SEQUENCE</scope>
    <source>
        <strain evidence="3">JCM 13573</strain>
    </source>
</reference>
<dbReference type="KEGG" id="mku:I2456_17900"/>
<organism evidence="3 4">
    <name type="scientific">Mycobacterium kubicae</name>
    <dbReference type="NCBI Taxonomy" id="120959"/>
    <lineage>
        <taxon>Bacteria</taxon>
        <taxon>Bacillati</taxon>
        <taxon>Actinomycetota</taxon>
        <taxon>Actinomycetes</taxon>
        <taxon>Mycobacteriales</taxon>
        <taxon>Mycobacteriaceae</taxon>
        <taxon>Mycobacterium</taxon>
        <taxon>Mycobacterium simiae complex</taxon>
    </lineage>
</organism>
<dbReference type="EMBL" id="CP065047">
    <property type="protein sequence ID" value="QPI36366.1"/>
    <property type="molecule type" value="Genomic_DNA"/>
</dbReference>
<dbReference type="InterPro" id="IPR045512">
    <property type="entry name" value="DUF6480"/>
</dbReference>
<feature type="region of interest" description="Disordered" evidence="1">
    <location>
        <begin position="1"/>
        <end position="50"/>
    </location>
</feature>
<keyword evidence="2" id="KW-0472">Membrane</keyword>
<dbReference type="AlphaFoldDB" id="A0AAX1J4M9"/>
<accession>A0AAX1J4M9</accession>
<dbReference type="Pfam" id="PF20088">
    <property type="entry name" value="DUF6480"/>
    <property type="match status" value="1"/>
</dbReference>
<evidence type="ECO:0000256" key="2">
    <source>
        <dbReference type="SAM" id="Phobius"/>
    </source>
</evidence>
<keyword evidence="2" id="KW-1133">Transmembrane helix</keyword>
<keyword evidence="2" id="KW-0812">Transmembrane</keyword>
<feature type="transmembrane region" description="Helical" evidence="2">
    <location>
        <begin position="56"/>
        <end position="82"/>
    </location>
</feature>
<evidence type="ECO:0000313" key="4">
    <source>
        <dbReference type="Proteomes" id="UP000663583"/>
    </source>
</evidence>
<evidence type="ECO:0000313" key="3">
    <source>
        <dbReference type="EMBL" id="QPI36366.1"/>
    </source>
</evidence>
<proteinExistence type="predicted"/>
<sequence>MTAQPPTAQPPDPDPSRTPGLDAGGGVQPGDTPPDSGQTSGVANPHPPARRRISPLMIVSLIGLALFVALFVAVAVGLLAHIP</sequence>
<gene>
    <name evidence="3" type="ORF">I2456_17900</name>
</gene>
<protein>
    <submittedName>
        <fullName evidence="3">Uncharacterized protein</fullName>
    </submittedName>
</protein>
<evidence type="ECO:0000256" key="1">
    <source>
        <dbReference type="SAM" id="MobiDB-lite"/>
    </source>
</evidence>